<protein>
    <submittedName>
        <fullName evidence="2">Uncharacterized protein</fullName>
    </submittedName>
</protein>
<dbReference type="AlphaFoldDB" id="A0AAE0BLK7"/>
<feature type="compositionally biased region" description="Low complexity" evidence="1">
    <location>
        <begin position="10"/>
        <end position="27"/>
    </location>
</feature>
<accession>A0AAE0BLK7</accession>
<name>A0AAE0BLK7_9CHLO</name>
<proteinExistence type="predicted"/>
<keyword evidence="3" id="KW-1185">Reference proteome</keyword>
<comment type="caution">
    <text evidence="2">The sequence shown here is derived from an EMBL/GenBank/DDBJ whole genome shotgun (WGS) entry which is preliminary data.</text>
</comment>
<gene>
    <name evidence="2" type="ORF">CYMTET_51745</name>
</gene>
<sequence length="217" mass="22981">MSDRPRSAIRRPGSARARPGSARGGAPAPAPVDYPDEDAYWLFSTAYCLTTTDISLAGFTSAVLFDAARWRPVDGDELSPEVCAASEIAYTLGFPESKAAASVTSKHKREMLACFKHAFQGRGGDLLIVFQNMASGDNSALGDGPEADVALNIVARVVDCINLAYSDLDGADCENLAGVSVVLEGFARSGMFKVEGTWDNGETIDYDVQAFTDALPA</sequence>
<dbReference type="Proteomes" id="UP001190700">
    <property type="component" value="Unassembled WGS sequence"/>
</dbReference>
<evidence type="ECO:0000313" key="3">
    <source>
        <dbReference type="Proteomes" id="UP001190700"/>
    </source>
</evidence>
<organism evidence="2 3">
    <name type="scientific">Cymbomonas tetramitiformis</name>
    <dbReference type="NCBI Taxonomy" id="36881"/>
    <lineage>
        <taxon>Eukaryota</taxon>
        <taxon>Viridiplantae</taxon>
        <taxon>Chlorophyta</taxon>
        <taxon>Pyramimonadophyceae</taxon>
        <taxon>Pyramimonadales</taxon>
        <taxon>Pyramimonadaceae</taxon>
        <taxon>Cymbomonas</taxon>
    </lineage>
</organism>
<evidence type="ECO:0000313" key="2">
    <source>
        <dbReference type="EMBL" id="KAK3238229.1"/>
    </source>
</evidence>
<feature type="region of interest" description="Disordered" evidence="1">
    <location>
        <begin position="1"/>
        <end position="31"/>
    </location>
</feature>
<dbReference type="EMBL" id="LGRX02034294">
    <property type="protein sequence ID" value="KAK3238229.1"/>
    <property type="molecule type" value="Genomic_DNA"/>
</dbReference>
<evidence type="ECO:0000256" key="1">
    <source>
        <dbReference type="SAM" id="MobiDB-lite"/>
    </source>
</evidence>
<reference evidence="2 3" key="1">
    <citation type="journal article" date="2015" name="Genome Biol. Evol.">
        <title>Comparative Genomics of a Bacterivorous Green Alga Reveals Evolutionary Causalities and Consequences of Phago-Mixotrophic Mode of Nutrition.</title>
        <authorList>
            <person name="Burns J.A."/>
            <person name="Paasch A."/>
            <person name="Narechania A."/>
            <person name="Kim E."/>
        </authorList>
    </citation>
    <scope>NUCLEOTIDE SEQUENCE [LARGE SCALE GENOMIC DNA]</scope>
    <source>
        <strain evidence="2 3">PLY_AMNH</strain>
    </source>
</reference>